<sequence>MAIRCPRMSLYGEYLYSTALGRSTRFFFLTITTPTCTENLMVQKIIVISNKAISYIRCILLQKDGEASLFIAGQHINNIINATTNEKALIKIKKAATWQPFLFLNRFLIYPVLRIPAAIPAMVTISASSRGVCSSADARVRWSSSACSMLRGST</sequence>
<keyword evidence="2" id="KW-1185">Reference proteome</keyword>
<protein>
    <submittedName>
        <fullName evidence="1">Uncharacterized protein</fullName>
    </submittedName>
</protein>
<evidence type="ECO:0000313" key="2">
    <source>
        <dbReference type="Proteomes" id="UP000190162"/>
    </source>
</evidence>
<dbReference type="Proteomes" id="UP000190162">
    <property type="component" value="Unassembled WGS sequence"/>
</dbReference>
<dbReference type="AlphaFoldDB" id="A0A1T4U911"/>
<gene>
    <name evidence="1" type="ORF">SAMN02745132_01050</name>
</gene>
<proteinExistence type="predicted"/>
<accession>A0A1T4U911</accession>
<evidence type="ECO:0000313" key="1">
    <source>
        <dbReference type="EMBL" id="SKA49147.1"/>
    </source>
</evidence>
<reference evidence="2" key="1">
    <citation type="submission" date="2017-02" db="EMBL/GenBank/DDBJ databases">
        <authorList>
            <person name="Varghese N."/>
            <person name="Submissions S."/>
        </authorList>
    </citation>
    <scope>NUCLEOTIDE SEQUENCE [LARGE SCALE GENOMIC DNA]</scope>
    <source>
        <strain evidence="2">DSM 22720</strain>
    </source>
</reference>
<dbReference type="EMBL" id="FUXU01000008">
    <property type="protein sequence ID" value="SKA49147.1"/>
    <property type="molecule type" value="Genomic_DNA"/>
</dbReference>
<name>A0A1T4U911_9GAMM</name>
<organism evidence="1 2">
    <name type="scientific">Enterovibrio nigricans DSM 22720</name>
    <dbReference type="NCBI Taxonomy" id="1121868"/>
    <lineage>
        <taxon>Bacteria</taxon>
        <taxon>Pseudomonadati</taxon>
        <taxon>Pseudomonadota</taxon>
        <taxon>Gammaproteobacteria</taxon>
        <taxon>Vibrionales</taxon>
        <taxon>Vibrionaceae</taxon>
        <taxon>Enterovibrio</taxon>
    </lineage>
</organism>